<dbReference type="KEGG" id="vg:5075551"/>
<dbReference type="EMBL" id="AY236756">
    <property type="protein sequence ID" value="AAP74505.1"/>
    <property type="molecule type" value="Genomic_DNA"/>
</dbReference>
<evidence type="ECO:0000313" key="1">
    <source>
        <dbReference type="EMBL" id="AAP74505.1"/>
    </source>
</evidence>
<organism evidence="1 2">
    <name type="scientific">Lactobacillus phage phiJL-1</name>
    <dbReference type="NCBI Taxonomy" id="2892345"/>
    <lineage>
        <taxon>Viruses</taxon>
        <taxon>Duplodnaviria</taxon>
        <taxon>Heunggongvirae</taxon>
        <taxon>Uroviricota</taxon>
        <taxon>Caudoviricetes</taxon>
        <taxon>Coetzeevirus</taxon>
        <taxon>Coetzeevirus JL1</taxon>
    </lineage>
</organism>
<accession>Q597W6</accession>
<keyword evidence="2" id="KW-1185">Reference proteome</keyword>
<name>Q597W6_9CAUD</name>
<dbReference type="Proteomes" id="UP000000990">
    <property type="component" value="Segment"/>
</dbReference>
<proteinExistence type="predicted"/>
<evidence type="ECO:0000313" key="2">
    <source>
        <dbReference type="Proteomes" id="UP000000990"/>
    </source>
</evidence>
<dbReference type="RefSeq" id="YP_223878.1">
    <property type="nucleotide sequence ID" value="NC_006936.1"/>
</dbReference>
<sequence length="32" mass="3341">MACLSRKATNGSSIISVWAKTNSNMADNRGVG</sequence>
<protein>
    <submittedName>
        <fullName evidence="1">Uncharacterized protein</fullName>
    </submittedName>
</protein>
<reference evidence="1 2" key="1">
    <citation type="journal article" date="2003" name="Int. J. Food Microbiol.">
        <title>Isolation and characterization of a Lactobacillus plantarum bacteriophage, phiJL-1, from a cucumber fermentation.</title>
        <authorList>
            <person name="Lu Z."/>
            <person name="Breidt F."/>
            <person name="Fleming H.P."/>
            <person name="Altermann E."/>
            <person name="Klaenhammer T.R."/>
        </authorList>
    </citation>
    <scope>NUCLEOTIDE SEQUENCE [LARGE SCALE GENOMIC DNA]</scope>
</reference>
<dbReference type="GeneID" id="5075551"/>
<reference evidence="1 2" key="2">
    <citation type="journal article" date="2005" name="Gene">
        <title>Sequence analysis of the Lactobacillus plantarum bacteriophage PhiJL-1.</title>
        <authorList>
            <person name="Lu Z."/>
            <person name="Altermann E."/>
            <person name="Breidt F."/>
            <person name="Predki P."/>
            <person name="Fleming H.P."/>
            <person name="Klaenhammer T.R."/>
        </authorList>
    </citation>
    <scope>NUCLEOTIDE SEQUENCE</scope>
</reference>